<dbReference type="OrthoDB" id="2867502at2"/>
<evidence type="ECO:0000313" key="1">
    <source>
        <dbReference type="EMBL" id="PQQ65431.1"/>
    </source>
</evidence>
<dbReference type="Proteomes" id="UP000239720">
    <property type="component" value="Unassembled WGS sequence"/>
</dbReference>
<protein>
    <recommendedName>
        <fullName evidence="3">Immunity protein 50</fullName>
    </recommendedName>
</protein>
<evidence type="ECO:0000313" key="2">
    <source>
        <dbReference type="Proteomes" id="UP000239720"/>
    </source>
</evidence>
<dbReference type="InterPro" id="IPR028957">
    <property type="entry name" value="Imm50"/>
</dbReference>
<gene>
    <name evidence="1" type="ORF">B9R14_00670</name>
</gene>
<dbReference type="Pfam" id="PF15594">
    <property type="entry name" value="Imm50"/>
    <property type="match status" value="1"/>
</dbReference>
<dbReference type="AlphaFoldDB" id="A0A2S8R6L1"/>
<reference evidence="1 2" key="1">
    <citation type="journal article" date="2018" name="Syst. Appl. Microbiol.">
        <title>Characterization and high-quality draft genome sequence of Herbivorax saccincola A7, an anaerobic, alkaliphilic, thermophilic, cellulolytic, and xylanolytic bacterium.</title>
        <authorList>
            <person name="Aikawa S."/>
            <person name="Baramee S."/>
            <person name="Sermsathanaswadi J."/>
            <person name="Thianheng P."/>
            <person name="Tachaapaikoon C."/>
            <person name="Shikata A."/>
            <person name="Waeonukul R."/>
            <person name="Pason P."/>
            <person name="Ratanakhanokchai K."/>
            <person name="Kosugi A."/>
        </authorList>
    </citation>
    <scope>NUCLEOTIDE SEQUENCE [LARGE SCALE GENOMIC DNA]</scope>
    <source>
        <strain evidence="1 2">A7</strain>
    </source>
</reference>
<proteinExistence type="predicted"/>
<name>A0A2S8R6L1_9FIRM</name>
<organism evidence="1 2">
    <name type="scientific">Acetivibrio saccincola</name>
    <dbReference type="NCBI Taxonomy" id="1677857"/>
    <lineage>
        <taxon>Bacteria</taxon>
        <taxon>Bacillati</taxon>
        <taxon>Bacillota</taxon>
        <taxon>Clostridia</taxon>
        <taxon>Eubacteriales</taxon>
        <taxon>Oscillospiraceae</taxon>
        <taxon>Acetivibrio</taxon>
    </lineage>
</organism>
<evidence type="ECO:0008006" key="3">
    <source>
        <dbReference type="Google" id="ProtNLM"/>
    </source>
</evidence>
<dbReference type="RefSeq" id="WP_105367364.1">
    <property type="nucleotide sequence ID" value="NZ_NEMB01000003.1"/>
</dbReference>
<accession>A0A2S8R6L1</accession>
<dbReference type="EMBL" id="NEMB01000003">
    <property type="protein sequence ID" value="PQQ65431.1"/>
    <property type="molecule type" value="Genomic_DNA"/>
</dbReference>
<sequence length="129" mass="14889">MWHESLDKNVFISNLYNEIPELKNVRIAQIKIVDEGDRVTLVFDMPYFADKPPKKWIDAGYNTTIVYLDFFDIREINLKTVNNRYKGNIQITKDTDSTFTIFVTGSVEAKIKAGIGMIQSIEGYCNQLE</sequence>
<comment type="caution">
    <text evidence="1">The sequence shown here is derived from an EMBL/GenBank/DDBJ whole genome shotgun (WGS) entry which is preliminary data.</text>
</comment>